<evidence type="ECO:0000256" key="5">
    <source>
        <dbReference type="ARBA" id="ARBA00022801"/>
    </source>
</evidence>
<feature type="signal peptide" evidence="10">
    <location>
        <begin position="1"/>
        <end position="20"/>
    </location>
</feature>
<dbReference type="Gene3D" id="2.60.120.260">
    <property type="entry name" value="Galactose-binding domain-like"/>
    <property type="match status" value="2"/>
</dbReference>
<accession>A0A7S3CWF6</accession>
<evidence type="ECO:0000256" key="3">
    <source>
        <dbReference type="ARBA" id="ARBA00012756"/>
    </source>
</evidence>
<comment type="catalytic activity">
    <reaction evidence="1 7">
        <text>Hydrolysis of terminal non-reducing beta-D-galactose residues in beta-D-galactosides.</text>
        <dbReference type="EC" id="3.2.1.23"/>
    </reaction>
</comment>
<evidence type="ECO:0000256" key="2">
    <source>
        <dbReference type="ARBA" id="ARBA00009809"/>
    </source>
</evidence>
<evidence type="ECO:0000256" key="6">
    <source>
        <dbReference type="ARBA" id="ARBA00023295"/>
    </source>
</evidence>
<comment type="similarity">
    <text evidence="2 8">Belongs to the glycosyl hydrolase 35 family.</text>
</comment>
<dbReference type="PRINTS" id="PR00742">
    <property type="entry name" value="GLHYDRLASE35"/>
</dbReference>
<dbReference type="SUPFAM" id="SSF51445">
    <property type="entry name" value="(Trans)glycosidases"/>
    <property type="match status" value="1"/>
</dbReference>
<evidence type="ECO:0000256" key="4">
    <source>
        <dbReference type="ARBA" id="ARBA00022729"/>
    </source>
</evidence>
<evidence type="ECO:0000259" key="12">
    <source>
        <dbReference type="Pfam" id="PF17834"/>
    </source>
</evidence>
<feature type="domain" description="Beta-galactosidase galactose-binding" evidence="13">
    <location>
        <begin position="666"/>
        <end position="743"/>
    </location>
</feature>
<dbReference type="Gene3D" id="3.20.20.80">
    <property type="entry name" value="Glycosidases"/>
    <property type="match status" value="1"/>
</dbReference>
<dbReference type="Pfam" id="PF21467">
    <property type="entry name" value="BetaGal_gal-bd"/>
    <property type="match status" value="1"/>
</dbReference>
<keyword evidence="6 7" id="KW-0326">Glycosidase</keyword>
<keyword evidence="4 10" id="KW-0732">Signal</keyword>
<organism evidence="14">
    <name type="scientific">Palpitomonas bilix</name>
    <dbReference type="NCBI Taxonomy" id="652834"/>
    <lineage>
        <taxon>Eukaryota</taxon>
        <taxon>Eukaryota incertae sedis</taxon>
    </lineage>
</organism>
<dbReference type="InterPro" id="IPR048913">
    <property type="entry name" value="BetaGal_gal-bd"/>
</dbReference>
<dbReference type="SUPFAM" id="SSF49785">
    <property type="entry name" value="Galactose-binding domain-like"/>
    <property type="match status" value="1"/>
</dbReference>
<dbReference type="EC" id="3.2.1.23" evidence="3 7"/>
<dbReference type="InterPro" id="IPR031330">
    <property type="entry name" value="Gly_Hdrlase_35_cat"/>
</dbReference>
<dbReference type="InterPro" id="IPR008979">
    <property type="entry name" value="Galactose-bd-like_sf"/>
</dbReference>
<keyword evidence="5 7" id="KW-0378">Hydrolase</keyword>
<dbReference type="InterPro" id="IPR019801">
    <property type="entry name" value="Glyco_hydro_35_CS"/>
</dbReference>
<dbReference type="InterPro" id="IPR017853">
    <property type="entry name" value="GH"/>
</dbReference>
<reference evidence="14" key="1">
    <citation type="submission" date="2021-01" db="EMBL/GenBank/DDBJ databases">
        <authorList>
            <person name="Corre E."/>
            <person name="Pelletier E."/>
            <person name="Niang G."/>
            <person name="Scheremetjew M."/>
            <person name="Finn R."/>
            <person name="Kale V."/>
            <person name="Holt S."/>
            <person name="Cochrane G."/>
            <person name="Meng A."/>
            <person name="Brown T."/>
            <person name="Cohen L."/>
        </authorList>
    </citation>
    <scope>NUCLEOTIDE SEQUENCE</scope>
    <source>
        <strain evidence="14">NIES-2562</strain>
    </source>
</reference>
<feature type="region of interest" description="Disordered" evidence="9">
    <location>
        <begin position="459"/>
        <end position="482"/>
    </location>
</feature>
<dbReference type="GO" id="GO:0004565">
    <property type="term" value="F:beta-galactosidase activity"/>
    <property type="evidence" value="ECO:0007669"/>
    <property type="project" value="UniProtKB-EC"/>
</dbReference>
<dbReference type="InterPro" id="IPR001944">
    <property type="entry name" value="Glycoside_Hdrlase_35"/>
</dbReference>
<evidence type="ECO:0000256" key="9">
    <source>
        <dbReference type="SAM" id="MobiDB-lite"/>
    </source>
</evidence>
<evidence type="ECO:0000259" key="11">
    <source>
        <dbReference type="Pfam" id="PF01301"/>
    </source>
</evidence>
<dbReference type="AlphaFoldDB" id="A0A7S3CWF6"/>
<dbReference type="PROSITE" id="PS01182">
    <property type="entry name" value="GLYCOSYL_HYDROL_F35"/>
    <property type="match status" value="1"/>
</dbReference>
<feature type="domain" description="Glycoside hydrolase 35 catalytic" evidence="11">
    <location>
        <begin position="38"/>
        <end position="347"/>
    </location>
</feature>
<evidence type="ECO:0000256" key="10">
    <source>
        <dbReference type="SAM" id="SignalP"/>
    </source>
</evidence>
<evidence type="ECO:0000256" key="8">
    <source>
        <dbReference type="RuleBase" id="RU003679"/>
    </source>
</evidence>
<feature type="domain" description="Beta-galactosidase beta-sandwich" evidence="12">
    <location>
        <begin position="376"/>
        <end position="429"/>
    </location>
</feature>
<dbReference type="Pfam" id="PF17834">
    <property type="entry name" value="GHD"/>
    <property type="match status" value="1"/>
</dbReference>
<name>A0A7S3CWF6_9EUKA</name>
<dbReference type="EMBL" id="HBIB01002165">
    <property type="protein sequence ID" value="CAE0239320.1"/>
    <property type="molecule type" value="Transcribed_RNA"/>
</dbReference>
<protein>
    <recommendedName>
        <fullName evidence="3 7">Beta-galactosidase</fullName>
        <ecNumber evidence="3 7">3.2.1.23</ecNumber>
    </recommendedName>
</protein>
<evidence type="ECO:0000256" key="7">
    <source>
        <dbReference type="RuleBase" id="RU000675"/>
    </source>
</evidence>
<gene>
    <name evidence="14" type="ORF">PBIL07802_LOCUS1465</name>
</gene>
<proteinExistence type="inferred from homology"/>
<evidence type="ECO:0000256" key="1">
    <source>
        <dbReference type="ARBA" id="ARBA00001412"/>
    </source>
</evidence>
<feature type="chain" id="PRO_5030524082" description="Beta-galactosidase" evidence="10">
    <location>
        <begin position="21"/>
        <end position="766"/>
    </location>
</feature>
<evidence type="ECO:0000259" key="13">
    <source>
        <dbReference type="Pfam" id="PF21467"/>
    </source>
</evidence>
<dbReference type="FunFam" id="3.20.20.80:FF:000006">
    <property type="entry name" value="Beta-galactosidase"/>
    <property type="match status" value="1"/>
</dbReference>
<sequence>MPQALPVLAFVAVLAAAVTSSPSLLPSDPVHIEYDKRSFIINGERKFLFLGSVHYPRTAPEQWPFIFKQVKQHGIDVVEAYIFWDLHEKEPGVYDFEHPFDVARFMMEAHRAGLYVFLRVGPYVCAEWNYGGLPVWLRHIDNMVFRTMNEPWLEASLTFSERVVDHLRDFGLFSYQGGPIIMAQIENEYGNIMSNYGQAGIEYMQYVANYTQKLEPNVPWLMCVQPTAPDVVINTCNGFYCDDFVSSHWQSYPNHPAGWTENWNGWFNQWGAAIAYRPVEDDAHAVLRFIAAGGSFMNYYMVYGGTTFGRKTGGPFIITSYDYDVAIDEYGNKHEPKYSHLTSMHAAVHQVEDILLSTFPSVTSTPTLGGGEVQNYTYSSDVGCVCFIVNNNEKGEGEEKVEIGGGALSIPAWSTTVLADCSRPIFNSATTSTPSTSLTYSTIARLDKDPVFTFVEPVGASKGPLPDPRPSVESPSPLEQIDTTNDTSDYLWYCNSLNLASGTHTIKVTNVANMGYVYVDGQYMAELKYSGSEGGANSASFTTSVSSTQPGVDSGDVELCILSITVGILNYGSFMEKYSVGFLGEVEVDGQSAALKGDWQHIVGLIGEKVNGDGDSHQEADISPVSTLSRWRSFAPPTSSPSSSNVEGRLRWTVNIVTLTIDDISSNEGEDTLAFNASGLSKGFVLINGHHIGRVWPAKIAEGDCTPCSYAGNYDASKCLRGCDEPTQLYYRIPNAWVRAGPNMVVIFDEEGADITSTSIAKVKRV</sequence>
<dbReference type="Pfam" id="PF01301">
    <property type="entry name" value="Glyco_hydro_35"/>
    <property type="match status" value="1"/>
</dbReference>
<dbReference type="GO" id="GO:0005975">
    <property type="term" value="P:carbohydrate metabolic process"/>
    <property type="evidence" value="ECO:0007669"/>
    <property type="project" value="InterPro"/>
</dbReference>
<dbReference type="PANTHER" id="PTHR23421">
    <property type="entry name" value="BETA-GALACTOSIDASE RELATED"/>
    <property type="match status" value="1"/>
</dbReference>
<dbReference type="InterPro" id="IPR041392">
    <property type="entry name" value="GHD"/>
</dbReference>
<evidence type="ECO:0000313" key="14">
    <source>
        <dbReference type="EMBL" id="CAE0239320.1"/>
    </source>
</evidence>